<feature type="transmembrane region" description="Helical" evidence="3">
    <location>
        <begin position="138"/>
        <end position="160"/>
    </location>
</feature>
<feature type="transmembrane region" description="Helical" evidence="3">
    <location>
        <begin position="340"/>
        <end position="360"/>
    </location>
</feature>
<feature type="transmembrane region" description="Helical" evidence="3">
    <location>
        <begin position="299"/>
        <end position="320"/>
    </location>
</feature>
<keyword evidence="5" id="KW-1185">Reference proteome</keyword>
<dbReference type="InterPro" id="IPR051951">
    <property type="entry name" value="UNC-93_regulatory"/>
</dbReference>
<feature type="transmembrane region" description="Helical" evidence="3">
    <location>
        <begin position="477"/>
        <end position="496"/>
    </location>
</feature>
<dbReference type="AlphaFoldDB" id="A0A9W7APH5"/>
<feature type="region of interest" description="Disordered" evidence="2">
    <location>
        <begin position="42"/>
        <end position="62"/>
    </location>
</feature>
<dbReference type="SUPFAM" id="SSF103473">
    <property type="entry name" value="MFS general substrate transporter"/>
    <property type="match status" value="1"/>
</dbReference>
<dbReference type="OrthoDB" id="425072at2759"/>
<evidence type="ECO:0000256" key="1">
    <source>
        <dbReference type="ARBA" id="ARBA00009172"/>
    </source>
</evidence>
<organism evidence="4 5">
    <name type="scientific">Triparma strigata</name>
    <dbReference type="NCBI Taxonomy" id="1606541"/>
    <lineage>
        <taxon>Eukaryota</taxon>
        <taxon>Sar</taxon>
        <taxon>Stramenopiles</taxon>
        <taxon>Ochrophyta</taxon>
        <taxon>Bolidophyceae</taxon>
        <taxon>Parmales</taxon>
        <taxon>Triparmaceae</taxon>
        <taxon>Triparma</taxon>
    </lineage>
</organism>
<dbReference type="InterPro" id="IPR011701">
    <property type="entry name" value="MFS"/>
</dbReference>
<dbReference type="PANTHER" id="PTHR19444:SF13">
    <property type="entry name" value="PROTEIN UNC-93 HOMOLOG A"/>
    <property type="match status" value="1"/>
</dbReference>
<comment type="caution">
    <text evidence="4">The sequence shown here is derived from an EMBL/GenBank/DDBJ whole genome shotgun (WGS) entry which is preliminary data.</text>
</comment>
<feature type="transmembrane region" description="Helical" evidence="3">
    <location>
        <begin position="372"/>
        <end position="390"/>
    </location>
</feature>
<dbReference type="InterPro" id="IPR036259">
    <property type="entry name" value="MFS_trans_sf"/>
</dbReference>
<keyword evidence="3" id="KW-0812">Transmembrane</keyword>
<dbReference type="Pfam" id="PF07690">
    <property type="entry name" value="MFS_1"/>
    <property type="match status" value="1"/>
</dbReference>
<dbReference type="Proteomes" id="UP001165085">
    <property type="component" value="Unassembled WGS sequence"/>
</dbReference>
<evidence type="ECO:0000256" key="3">
    <source>
        <dbReference type="SAM" id="Phobius"/>
    </source>
</evidence>
<evidence type="ECO:0000313" key="5">
    <source>
        <dbReference type="Proteomes" id="UP001165085"/>
    </source>
</evidence>
<accession>A0A9W7APH5</accession>
<dbReference type="PANTHER" id="PTHR19444">
    <property type="entry name" value="UNC-93 RELATED"/>
    <property type="match status" value="1"/>
</dbReference>
<feature type="transmembrane region" description="Helical" evidence="3">
    <location>
        <begin position="72"/>
        <end position="93"/>
    </location>
</feature>
<keyword evidence="3" id="KW-1133">Transmembrane helix</keyword>
<keyword evidence="3" id="KW-0472">Membrane</keyword>
<feature type="transmembrane region" description="Helical" evidence="3">
    <location>
        <begin position="166"/>
        <end position="190"/>
    </location>
</feature>
<reference evidence="5" key="1">
    <citation type="journal article" date="2023" name="Commun. Biol.">
        <title>Genome analysis of Parmales, the sister group of diatoms, reveals the evolutionary specialization of diatoms from phago-mixotrophs to photoautotrophs.</title>
        <authorList>
            <person name="Ban H."/>
            <person name="Sato S."/>
            <person name="Yoshikawa S."/>
            <person name="Yamada K."/>
            <person name="Nakamura Y."/>
            <person name="Ichinomiya M."/>
            <person name="Sato N."/>
            <person name="Blanc-Mathieu R."/>
            <person name="Endo H."/>
            <person name="Kuwata A."/>
            <person name="Ogata H."/>
        </authorList>
    </citation>
    <scope>NUCLEOTIDE SEQUENCE [LARGE SCALE GENOMIC DNA]</scope>
    <source>
        <strain evidence="5">NIES 3701</strain>
    </source>
</reference>
<dbReference type="GO" id="GO:0022857">
    <property type="term" value="F:transmembrane transporter activity"/>
    <property type="evidence" value="ECO:0007669"/>
    <property type="project" value="InterPro"/>
</dbReference>
<dbReference type="Gene3D" id="1.20.1250.20">
    <property type="entry name" value="MFS general substrate transporter like domains"/>
    <property type="match status" value="2"/>
</dbReference>
<sequence length="519" mass="55191">MSARSHFPHAPATNSPCPFSSSPILAITQPLLTSPATMGNARQPLLDASPYSRSSTRGSMSDMTPSQIVRSFLLMSICFSANHGAVTACLGLASARLGDLTYLDADLGTWQNGTLYTFYTLSAVFGATYVVDRLGSRNGILAGVSIYCVYVCCFLVASLVSDANKWPVALIGAAIGGVGGGFLWTAQGAYFGKTAAAYALACDIPKEDATAYLGGLFAFFYLSEEVALKLLSTLITQVLELDWLVVFISYSVIAFLSAVGILFVYKFPEEAAKENDKKDFCYKVTAATRLLTTDTKMPLMIPMNAVFGFAAAFLNSYVTGQVIHFATTAPGADPVNGLDNYVGTFTAIPAAVAAVMSLILGKVAAKTGKGPILIGGACAFAALASVFLIRPGLDDWGWAPLITVFILMGMGRATFESTLRATFADFFSSNLPGAFANIILQSGLSSAFAFFAFPHITCDEESDYCVEYKGNGGLHNVLALELIVIVTALLAILGYWKASKIRDREILEEKEGGDLVEKV</sequence>
<proteinExistence type="inferred from homology"/>
<evidence type="ECO:0000313" key="4">
    <source>
        <dbReference type="EMBL" id="GMH75987.1"/>
    </source>
</evidence>
<evidence type="ECO:0000256" key="2">
    <source>
        <dbReference type="SAM" id="MobiDB-lite"/>
    </source>
</evidence>
<feature type="transmembrane region" description="Helical" evidence="3">
    <location>
        <begin position="113"/>
        <end position="131"/>
    </location>
</feature>
<dbReference type="EMBL" id="BRXY01000194">
    <property type="protein sequence ID" value="GMH75987.1"/>
    <property type="molecule type" value="Genomic_DNA"/>
</dbReference>
<feature type="transmembrane region" description="Helical" evidence="3">
    <location>
        <begin position="243"/>
        <end position="265"/>
    </location>
</feature>
<protein>
    <submittedName>
        <fullName evidence="4">Uncharacterized protein</fullName>
    </submittedName>
</protein>
<gene>
    <name evidence="4" type="ORF">TrST_g132</name>
</gene>
<feature type="compositionally biased region" description="Polar residues" evidence="2">
    <location>
        <begin position="51"/>
        <end position="62"/>
    </location>
</feature>
<feature type="transmembrane region" description="Helical" evidence="3">
    <location>
        <begin position="435"/>
        <end position="457"/>
    </location>
</feature>
<feature type="transmembrane region" description="Helical" evidence="3">
    <location>
        <begin position="211"/>
        <end position="231"/>
    </location>
</feature>
<comment type="similarity">
    <text evidence="1">Belongs to the unc-93 family.</text>
</comment>
<feature type="transmembrane region" description="Helical" evidence="3">
    <location>
        <begin position="396"/>
        <end position="415"/>
    </location>
</feature>
<name>A0A9W7APH5_9STRA</name>